<accession>A0ABQ4LYQ6</accession>
<dbReference type="InterPro" id="IPR055431">
    <property type="entry name" value="RsgI_M"/>
</dbReference>
<proteinExistence type="predicted"/>
<dbReference type="InterPro" id="IPR024449">
    <property type="entry name" value="Anti-sigma_RsgI_N"/>
</dbReference>
<dbReference type="EMBL" id="BORW01000014">
    <property type="protein sequence ID" value="GIO68043.1"/>
    <property type="molecule type" value="Genomic_DNA"/>
</dbReference>
<sequence length="422" mass="45570">MMHGVVMKITEKCIVVLCEDGTFRNLPHMPDMPQLGDRIPVETPARSAPARKRHDGRWLRQAWWLAASIVLLIGAVFLWKPSTGNASTMVAIDINPSMELYVRQDGRIDRVKPLNDDAKKLLSERELKGQNFYDAVHAIVDEAAKQGFLNAGEGKRWILLSTVELRSAPFVPDKQKVETSENGYDLEWFEADRELMDKAQKAKLSLNKYIVYEKAGEKGIRLNIDDLRSRSVAAALAGAGVDPQRFFDGAGSHAETVQPSAPANAAPEGSKGAQAGTGKGNEVKQPQQTQKHSLQSKEHPADSAEQKDGAARKADAGNSAKSRREDPVKGSSGSSPKETPQSGESKTMPRNEKKADGNPAKENVQGKSGEQAKGGAQAKNGKPAKEEPPADRGVQPNSGKSAANAPEIAPEEHSGKNGPKNK</sequence>
<evidence type="ECO:0000256" key="1">
    <source>
        <dbReference type="ARBA" id="ARBA00004162"/>
    </source>
</evidence>
<name>A0ABQ4LYQ6_9BACL</name>
<comment type="subcellular location">
    <subcellularLocation>
        <location evidence="1">Cell membrane</location>
        <topology evidence="1">Single-pass membrane protein</topology>
    </subcellularLocation>
</comment>
<dbReference type="Proteomes" id="UP000680638">
    <property type="component" value="Unassembled WGS sequence"/>
</dbReference>
<comment type="caution">
    <text evidence="9">The sequence shown here is derived from an EMBL/GenBank/DDBJ whole genome shotgun (WGS) entry which is preliminary data.</text>
</comment>
<feature type="transmembrane region" description="Helical" evidence="7">
    <location>
        <begin position="62"/>
        <end position="79"/>
    </location>
</feature>
<evidence type="ECO:0000256" key="5">
    <source>
        <dbReference type="ARBA" id="ARBA00023136"/>
    </source>
</evidence>
<feature type="compositionally biased region" description="Basic and acidic residues" evidence="6">
    <location>
        <begin position="295"/>
        <end position="315"/>
    </location>
</feature>
<evidence type="ECO:0000256" key="7">
    <source>
        <dbReference type="SAM" id="Phobius"/>
    </source>
</evidence>
<evidence type="ECO:0000256" key="4">
    <source>
        <dbReference type="ARBA" id="ARBA00022989"/>
    </source>
</evidence>
<feature type="compositionally biased region" description="Basic and acidic residues" evidence="6">
    <location>
        <begin position="347"/>
        <end position="356"/>
    </location>
</feature>
<protein>
    <submittedName>
        <fullName evidence="9">Membrane protein</fullName>
    </submittedName>
</protein>
<evidence type="ECO:0000313" key="10">
    <source>
        <dbReference type="Proteomes" id="UP000680638"/>
    </source>
</evidence>
<evidence type="ECO:0000256" key="6">
    <source>
        <dbReference type="SAM" id="MobiDB-lite"/>
    </source>
</evidence>
<dbReference type="Pfam" id="PF12791">
    <property type="entry name" value="RsgI_N"/>
    <property type="match status" value="1"/>
</dbReference>
<dbReference type="Pfam" id="PF23750">
    <property type="entry name" value="RsgI_M"/>
    <property type="match status" value="1"/>
</dbReference>
<dbReference type="PROSITE" id="PS51849">
    <property type="entry name" value="RSGI_N"/>
    <property type="match status" value="1"/>
</dbReference>
<keyword evidence="5 7" id="KW-0472">Membrane</keyword>
<evidence type="ECO:0000256" key="3">
    <source>
        <dbReference type="ARBA" id="ARBA00022692"/>
    </source>
</evidence>
<organism evidence="9 10">
    <name type="scientific">Paenibacillus cookii</name>
    <dbReference type="NCBI Taxonomy" id="157839"/>
    <lineage>
        <taxon>Bacteria</taxon>
        <taxon>Bacillati</taxon>
        <taxon>Bacillota</taxon>
        <taxon>Bacilli</taxon>
        <taxon>Bacillales</taxon>
        <taxon>Paenibacillaceae</taxon>
        <taxon>Paenibacillus</taxon>
    </lineage>
</organism>
<keyword evidence="10" id="KW-1185">Reference proteome</keyword>
<reference evidence="9 10" key="1">
    <citation type="submission" date="2021-03" db="EMBL/GenBank/DDBJ databases">
        <title>Antimicrobial resistance genes in bacteria isolated from Japanese honey, and their potential for conferring macrolide and lincosamide resistance in the American foulbrood pathogen Paenibacillus larvae.</title>
        <authorList>
            <person name="Okamoto M."/>
            <person name="Kumagai M."/>
            <person name="Kanamori H."/>
            <person name="Takamatsu D."/>
        </authorList>
    </citation>
    <scope>NUCLEOTIDE SEQUENCE [LARGE SCALE GENOMIC DNA]</scope>
    <source>
        <strain evidence="9 10">J21TS3</strain>
    </source>
</reference>
<evidence type="ECO:0000256" key="2">
    <source>
        <dbReference type="ARBA" id="ARBA00022475"/>
    </source>
</evidence>
<feature type="domain" description="RsgI N-terminal anti-sigma" evidence="8">
    <location>
        <begin position="2"/>
        <end position="50"/>
    </location>
</feature>
<feature type="region of interest" description="Disordered" evidence="6">
    <location>
        <begin position="247"/>
        <end position="422"/>
    </location>
</feature>
<evidence type="ECO:0000259" key="8">
    <source>
        <dbReference type="PROSITE" id="PS51849"/>
    </source>
</evidence>
<feature type="compositionally biased region" description="Polar residues" evidence="6">
    <location>
        <begin position="284"/>
        <end position="293"/>
    </location>
</feature>
<feature type="compositionally biased region" description="Polar residues" evidence="6">
    <location>
        <begin position="331"/>
        <end position="345"/>
    </location>
</feature>
<gene>
    <name evidence="9" type="ORF">J21TS3_28640</name>
</gene>
<keyword evidence="3 7" id="KW-0812">Transmembrane</keyword>
<keyword evidence="2" id="KW-1003">Cell membrane</keyword>
<keyword evidence="4 7" id="KW-1133">Transmembrane helix</keyword>
<evidence type="ECO:0000313" key="9">
    <source>
        <dbReference type="EMBL" id="GIO68043.1"/>
    </source>
</evidence>